<organism evidence="2 3">
    <name type="scientific">Psychrosphaera algicola</name>
    <dbReference type="NCBI Taxonomy" id="3023714"/>
    <lineage>
        <taxon>Bacteria</taxon>
        <taxon>Pseudomonadati</taxon>
        <taxon>Pseudomonadota</taxon>
        <taxon>Gammaproteobacteria</taxon>
        <taxon>Alteromonadales</taxon>
        <taxon>Pseudoalteromonadaceae</taxon>
        <taxon>Psychrosphaera</taxon>
    </lineage>
</organism>
<evidence type="ECO:0000313" key="3">
    <source>
        <dbReference type="Proteomes" id="UP001528411"/>
    </source>
</evidence>
<dbReference type="Pfam" id="PF06251">
    <property type="entry name" value="Caps_syn_GfcC_C"/>
    <property type="match status" value="1"/>
</dbReference>
<dbReference type="Proteomes" id="UP001528411">
    <property type="component" value="Unassembled WGS sequence"/>
</dbReference>
<sequence>MLEQQQAKNMARNLSKELAFKSISSSYSNVNISEVQLLVDKLTTVEGVGRLVIDLEKIIAAEASPLKLENGDQLHVPTYRDEVNIIGEVQVATTHLHDENWQLEDYLNSSGGLRQQADEDRIYIIRANGLVDVPDDSWFGRTLKIRAGDTIVVPLDAGYTDQLTLWEKATSIFYQLTVGLAALGRI</sequence>
<dbReference type="EMBL" id="JAQOMS010000002">
    <property type="protein sequence ID" value="MDC2891333.1"/>
    <property type="molecule type" value="Genomic_DNA"/>
</dbReference>
<gene>
    <name evidence="2" type="ORF">PN838_24530</name>
</gene>
<proteinExistence type="predicted"/>
<reference evidence="2 3" key="1">
    <citation type="submission" date="2023-01" db="EMBL/GenBank/DDBJ databases">
        <title>Psychrosphaera sp. nov., isolated from marine algae.</title>
        <authorList>
            <person name="Bayburt H."/>
            <person name="Choi B.J."/>
            <person name="Kim J.M."/>
            <person name="Choi D.G."/>
            <person name="Jeon C.O."/>
        </authorList>
    </citation>
    <scope>NUCLEOTIDE SEQUENCE [LARGE SCALE GENOMIC DNA]</scope>
    <source>
        <strain evidence="2 3">G1-22</strain>
    </source>
</reference>
<evidence type="ECO:0000259" key="1">
    <source>
        <dbReference type="Pfam" id="PF06251"/>
    </source>
</evidence>
<dbReference type="InterPro" id="IPR010425">
    <property type="entry name" value="Caps_synth_GfcC-like_C"/>
</dbReference>
<feature type="domain" description="Capsule biosynthesis GfcC-like C-terminal" evidence="1">
    <location>
        <begin position="99"/>
        <end position="158"/>
    </location>
</feature>
<comment type="caution">
    <text evidence="2">The sequence shown here is derived from an EMBL/GenBank/DDBJ whole genome shotgun (WGS) entry which is preliminary data.</text>
</comment>
<keyword evidence="3" id="KW-1185">Reference proteome</keyword>
<evidence type="ECO:0000313" key="2">
    <source>
        <dbReference type="EMBL" id="MDC2891333.1"/>
    </source>
</evidence>
<name>A0ABT5FJF7_9GAMM</name>
<dbReference type="Gene3D" id="3.10.560.10">
    <property type="entry name" value="Outer membrane lipoprotein wza domain like"/>
    <property type="match status" value="1"/>
</dbReference>
<accession>A0ABT5FJF7</accession>
<protein>
    <submittedName>
        <fullName evidence="2">Capsule biosynthesis GfcC family protein</fullName>
    </submittedName>
</protein>